<dbReference type="AlphaFoldDB" id="A0A917EQX7"/>
<dbReference type="RefSeq" id="WP_188388580.1">
    <property type="nucleotide sequence ID" value="NZ_BMFK01000001.1"/>
</dbReference>
<sequence length="423" mass="49417">MLRKTILLCSALLLLSGCEMFNTPLNTLQPPKLTEKQEKIKEDILKQLPPNSKIADPIQTGQSLPLYNMVDLNGDGKEEVVVFHLTPQQQAYSFSIFKEIGTHWTKVSTLNIATKNIDKVLFKDITDDGNNDIILGIGEETRSKNVFVYQLIDDQIHTVLNAPYEELIVEDMDNDGNTELYTLAIQPKQNKDIEKRRRKSMFLNKYSFVNNSLQIYHQLPIHNDKNAYYFLESGTIAPDKKGILLYTYELADPVRNLNIYYEQNEKLVAIPNQSLQMFQQKPFSTESRDINNDGIMELSIPMLKDEHTAEQYLTNQLPFITGYYQWDGKDEFRLIERHYYDTNLSYDFTIPKEWPTNLKLTRKDNSIHFVDGRTNKILFDIQAIPIEKWDDNSKQYILKQTSHHVFVSTFQTDTYQKFFHIQE</sequence>
<evidence type="ECO:0008006" key="4">
    <source>
        <dbReference type="Google" id="ProtNLM"/>
    </source>
</evidence>
<reference evidence="2" key="1">
    <citation type="journal article" date="2014" name="Int. J. Syst. Evol. Microbiol.">
        <title>Complete genome sequence of Corynebacterium casei LMG S-19264T (=DSM 44701T), isolated from a smear-ripened cheese.</title>
        <authorList>
            <consortium name="US DOE Joint Genome Institute (JGI-PGF)"/>
            <person name="Walter F."/>
            <person name="Albersmeier A."/>
            <person name="Kalinowski J."/>
            <person name="Ruckert C."/>
        </authorList>
    </citation>
    <scope>NUCLEOTIDE SEQUENCE</scope>
    <source>
        <strain evidence="2">CGMCC 1.12698</strain>
    </source>
</reference>
<keyword evidence="1" id="KW-0732">Signal</keyword>
<dbReference type="InterPro" id="IPR028994">
    <property type="entry name" value="Integrin_alpha_N"/>
</dbReference>
<dbReference type="SUPFAM" id="SSF69318">
    <property type="entry name" value="Integrin alpha N-terminal domain"/>
    <property type="match status" value="1"/>
</dbReference>
<reference evidence="2" key="2">
    <citation type="submission" date="2020-09" db="EMBL/GenBank/DDBJ databases">
        <authorList>
            <person name="Sun Q."/>
            <person name="Zhou Y."/>
        </authorList>
    </citation>
    <scope>NUCLEOTIDE SEQUENCE</scope>
    <source>
        <strain evidence="2">CGMCC 1.12698</strain>
    </source>
</reference>
<feature type="signal peptide" evidence="1">
    <location>
        <begin position="1"/>
        <end position="21"/>
    </location>
</feature>
<evidence type="ECO:0000256" key="1">
    <source>
        <dbReference type="SAM" id="SignalP"/>
    </source>
</evidence>
<proteinExistence type="predicted"/>
<accession>A0A917EQX7</accession>
<evidence type="ECO:0000313" key="2">
    <source>
        <dbReference type="EMBL" id="GGE73444.1"/>
    </source>
</evidence>
<dbReference type="EMBL" id="BMFK01000001">
    <property type="protein sequence ID" value="GGE73444.1"/>
    <property type="molecule type" value="Genomic_DNA"/>
</dbReference>
<organism evidence="2 3">
    <name type="scientific">Priestia taiwanensis</name>
    <dbReference type="NCBI Taxonomy" id="1347902"/>
    <lineage>
        <taxon>Bacteria</taxon>
        <taxon>Bacillati</taxon>
        <taxon>Bacillota</taxon>
        <taxon>Bacilli</taxon>
        <taxon>Bacillales</taxon>
        <taxon>Bacillaceae</taxon>
        <taxon>Priestia</taxon>
    </lineage>
</organism>
<feature type="chain" id="PRO_5037134101" description="VCBS repeat-containing protein" evidence="1">
    <location>
        <begin position="22"/>
        <end position="423"/>
    </location>
</feature>
<protein>
    <recommendedName>
        <fullName evidence="4">VCBS repeat-containing protein</fullName>
    </recommendedName>
</protein>
<dbReference type="PROSITE" id="PS51257">
    <property type="entry name" value="PROKAR_LIPOPROTEIN"/>
    <property type="match status" value="1"/>
</dbReference>
<comment type="caution">
    <text evidence="2">The sequence shown here is derived from an EMBL/GenBank/DDBJ whole genome shotgun (WGS) entry which is preliminary data.</text>
</comment>
<name>A0A917EQX7_9BACI</name>
<gene>
    <name evidence="2" type="ORF">GCM10007140_24120</name>
</gene>
<keyword evidence="3" id="KW-1185">Reference proteome</keyword>
<dbReference type="Proteomes" id="UP000605259">
    <property type="component" value="Unassembled WGS sequence"/>
</dbReference>
<evidence type="ECO:0000313" key="3">
    <source>
        <dbReference type="Proteomes" id="UP000605259"/>
    </source>
</evidence>